<feature type="transmembrane region" description="Helical" evidence="6">
    <location>
        <begin position="138"/>
        <end position="156"/>
    </location>
</feature>
<dbReference type="OrthoDB" id="68611at2759"/>
<reference evidence="9" key="1">
    <citation type="submission" date="2021-07" db="EMBL/GenBank/DDBJ databases">
        <authorList>
            <person name="Durling M."/>
        </authorList>
    </citation>
    <scope>NUCLEOTIDE SEQUENCE</scope>
</reference>
<proteinExistence type="predicted"/>
<feature type="transmembrane region" description="Helical" evidence="6">
    <location>
        <begin position="801"/>
        <end position="820"/>
    </location>
</feature>
<feature type="compositionally biased region" description="Basic and acidic residues" evidence="5">
    <location>
        <begin position="1160"/>
        <end position="1172"/>
    </location>
</feature>
<keyword evidence="4 6" id="KW-0472">Membrane</keyword>
<comment type="caution">
    <text evidence="9">The sequence shown here is derived from an EMBL/GenBank/DDBJ whole genome shotgun (WGS) entry which is preliminary data.</text>
</comment>
<evidence type="ECO:0000313" key="10">
    <source>
        <dbReference type="Proteomes" id="UP000701801"/>
    </source>
</evidence>
<evidence type="ECO:0000256" key="4">
    <source>
        <dbReference type="ARBA" id="ARBA00023136"/>
    </source>
</evidence>
<feature type="transmembrane region" description="Helical" evidence="6">
    <location>
        <begin position="168"/>
        <end position="187"/>
    </location>
</feature>
<protein>
    <recommendedName>
        <fullName evidence="11">ER transporter 6TM N-terminal domain-containing protein</fullName>
    </recommendedName>
</protein>
<feature type="transmembrane region" description="Helical" evidence="6">
    <location>
        <begin position="113"/>
        <end position="131"/>
    </location>
</feature>
<feature type="transmembrane region" description="Helical" evidence="6">
    <location>
        <begin position="725"/>
        <end position="744"/>
    </location>
</feature>
<evidence type="ECO:0000256" key="5">
    <source>
        <dbReference type="SAM" id="MobiDB-lite"/>
    </source>
</evidence>
<comment type="subcellular location">
    <subcellularLocation>
        <location evidence="1">Membrane</location>
        <topology evidence="1">Multi-pass membrane protein</topology>
    </subcellularLocation>
</comment>
<feature type="transmembrane region" description="Helical" evidence="6">
    <location>
        <begin position="76"/>
        <end position="101"/>
    </location>
</feature>
<evidence type="ECO:0000256" key="3">
    <source>
        <dbReference type="ARBA" id="ARBA00022989"/>
    </source>
</evidence>
<feature type="compositionally biased region" description="Basic and acidic residues" evidence="5">
    <location>
        <begin position="625"/>
        <end position="638"/>
    </location>
</feature>
<feature type="compositionally biased region" description="Basic and acidic residues" evidence="5">
    <location>
        <begin position="376"/>
        <end position="388"/>
    </location>
</feature>
<gene>
    <name evidence="9" type="ORF">HYALB_00011329</name>
</gene>
<dbReference type="AlphaFoldDB" id="A0A9N9LJ09"/>
<dbReference type="Proteomes" id="UP000701801">
    <property type="component" value="Unassembled WGS sequence"/>
</dbReference>
<accession>A0A9N9LJ09</accession>
<feature type="compositionally biased region" description="Basic and acidic residues" evidence="5">
    <location>
        <begin position="1199"/>
        <end position="1212"/>
    </location>
</feature>
<feature type="transmembrane region" description="Helical" evidence="6">
    <location>
        <begin position="36"/>
        <end position="55"/>
    </location>
</feature>
<feature type="compositionally biased region" description="Basic residues" evidence="5">
    <location>
        <begin position="689"/>
        <end position="698"/>
    </location>
</feature>
<sequence length="1243" mass="138560">MNYSKKLEGWAEKRATAIWENLQKNNLWQRMMKNTIATTIAVIIALLPPVVRIFGRATYLAPMVTVFGHPGRRFGMMAEGLVLIVLGTLAGLGWSLFGVYLSSVSYPGDSPEANTIRGIFLAIAVFFHGYFRSHTPRLFMFLLLLVIVAVVTLISPTGHVTKAAATQILYPVLTAAAVLILVNVLVFPEFSGEFLGDTTIETLGETVDTLRDAGRYFINIGDESGKKKMTPVAPSGSEHSPLVLEPKVSQTKETLTLLERCTRLFHKTTTKTKVKNKTPKTVTLKSLTDKKTKLRSKLAGCKAAQQECNFELAFSVLPPEAMKPISVHAMNKLVQNAIALIGACESKYALMGDENDKATPDKPAPETPVPVVEDEERVRESARTRHGMESPSGRASRASSAGYSSDDKHERRPSRGHSKTRTPRKRSRSKLRRERKLEDLELVKPKKEIEFGDIELLRYLVHRIAKPLEDLQEKIDRSVDVVTSCLAYCYDVPRLPSGARAPHGIHLQEIDIRVDILVEALGDFDKNTASALEGAASIRDQEHPDVDVMPRMETFLISLFLLNLRQAALHTLAMLNHSRIIVERRQARHERRRLYAPKINWRKWLLSGGEEDMLALPDNARKDARMGNKKADEPEHVESSASNENLLEKYKPDIEAVPVRGRGSRNPSLSRHRSVSRNPSIAPSITNAPRRRSWSRRPPKKKSLMFRLRNGLADVIEGATSSDDAIYALKLTIAVFLVTFPAFVKQWSTWYTLNRGVWAALQLILISEVAIGTSVVTFSVRAVGTTIGCIWGYVAYEAHNGNRIVSVVILVIGIIPSTYVQLGSKYVKAGMVSIVSMSVVCLATLDATVPGTATENFLKRLIAFLIGGAVALGLQAVFLPVKARDRLVESLASSIGQIIEMEACLAYGIDAEENIDIRSNIVSERFDHAKSKAQGALTAAQTFLPFCASEPRLKGSFEGLALVYTEILYVLHGIVERMDNMMHLRREYGSGVLEELNTQVFAYRRNVAGAITITLFAAHEALTTKLPLPQFLPSARLSHLRMVNRVREVVMERGMTAIQEHDEVSRSRSDIEVSMVKQVIRQKFLSWNAASAGQIEVIEFLEELIDLTKLLVGANEFRSGMLTRPTHRDGDRIEGGAEPVQERETQTNINMAIDGDDETSEARDVMTEKQNTEKLSQIRRRRRSTFSRNKEMVGNLQNEKSDQQKSAEEEALPRSLQRVRTRRIEEMNLQKSRSGDGKGKAAR</sequence>
<evidence type="ECO:0000256" key="1">
    <source>
        <dbReference type="ARBA" id="ARBA00004141"/>
    </source>
</evidence>
<feature type="region of interest" description="Disordered" evidence="5">
    <location>
        <begin position="658"/>
        <end position="698"/>
    </location>
</feature>
<evidence type="ECO:0000256" key="2">
    <source>
        <dbReference type="ARBA" id="ARBA00022692"/>
    </source>
</evidence>
<dbReference type="Pfam" id="PF10337">
    <property type="entry name" value="ArAE_2_N"/>
    <property type="match status" value="2"/>
</dbReference>
<keyword evidence="3 6" id="KW-1133">Transmembrane helix</keyword>
<feature type="transmembrane region" description="Helical" evidence="6">
    <location>
        <begin position="861"/>
        <end position="881"/>
    </location>
</feature>
<dbReference type="PANTHER" id="PTHR37994">
    <property type="entry name" value="ARAE_2_N DOMAIN-CONTAINING PROTEIN-RELATED"/>
    <property type="match status" value="1"/>
</dbReference>
<keyword evidence="2 6" id="KW-0812">Transmembrane</keyword>
<evidence type="ECO:0000259" key="8">
    <source>
        <dbReference type="Pfam" id="PF13515"/>
    </source>
</evidence>
<evidence type="ECO:0000259" key="7">
    <source>
        <dbReference type="Pfam" id="PF10337"/>
    </source>
</evidence>
<feature type="transmembrane region" description="Helical" evidence="6">
    <location>
        <begin position="826"/>
        <end position="849"/>
    </location>
</feature>
<feature type="compositionally biased region" description="Basic and acidic residues" evidence="5">
    <location>
        <begin position="354"/>
        <end position="364"/>
    </location>
</feature>
<feature type="region of interest" description="Disordered" evidence="5">
    <location>
        <begin position="625"/>
        <end position="644"/>
    </location>
</feature>
<keyword evidence="10" id="KW-1185">Reference proteome</keyword>
<feature type="region of interest" description="Disordered" evidence="5">
    <location>
        <begin position="354"/>
        <end position="432"/>
    </location>
</feature>
<name>A0A9N9LJ09_9HELO</name>
<feature type="domain" description="Integral membrane bound transporter" evidence="8">
    <location>
        <begin position="748"/>
        <end position="872"/>
    </location>
</feature>
<feature type="domain" description="Putative ER transporter 6TM N-terminal" evidence="7">
    <location>
        <begin position="30"/>
        <end position="102"/>
    </location>
</feature>
<feature type="transmembrane region" description="Helical" evidence="6">
    <location>
        <begin position="756"/>
        <end position="780"/>
    </location>
</feature>
<dbReference type="PANTHER" id="PTHR37994:SF4">
    <property type="entry name" value="ER TRANSPORTER 6TM N-TERMINAL DOMAIN-CONTAINING PROTEIN-RELATED"/>
    <property type="match status" value="1"/>
</dbReference>
<evidence type="ECO:0000256" key="6">
    <source>
        <dbReference type="SAM" id="Phobius"/>
    </source>
</evidence>
<evidence type="ECO:0000313" key="9">
    <source>
        <dbReference type="EMBL" id="CAG8973239.1"/>
    </source>
</evidence>
<organism evidence="9 10">
    <name type="scientific">Hymenoscyphus albidus</name>
    <dbReference type="NCBI Taxonomy" id="595503"/>
    <lineage>
        <taxon>Eukaryota</taxon>
        <taxon>Fungi</taxon>
        <taxon>Dikarya</taxon>
        <taxon>Ascomycota</taxon>
        <taxon>Pezizomycotina</taxon>
        <taxon>Leotiomycetes</taxon>
        <taxon>Helotiales</taxon>
        <taxon>Helotiaceae</taxon>
        <taxon>Hymenoscyphus</taxon>
    </lineage>
</organism>
<feature type="compositionally biased region" description="Polar residues" evidence="5">
    <location>
        <begin position="676"/>
        <end position="687"/>
    </location>
</feature>
<evidence type="ECO:0008006" key="11">
    <source>
        <dbReference type="Google" id="ProtNLM"/>
    </source>
</evidence>
<dbReference type="EMBL" id="CAJVRM010000067">
    <property type="protein sequence ID" value="CAG8973239.1"/>
    <property type="molecule type" value="Genomic_DNA"/>
</dbReference>
<feature type="compositionally biased region" description="Basic and acidic residues" evidence="5">
    <location>
        <begin position="1126"/>
        <end position="1145"/>
    </location>
</feature>
<dbReference type="Pfam" id="PF13515">
    <property type="entry name" value="FUSC_2"/>
    <property type="match status" value="1"/>
</dbReference>
<feature type="region of interest" description="Disordered" evidence="5">
    <location>
        <begin position="1122"/>
        <end position="1243"/>
    </location>
</feature>
<feature type="compositionally biased region" description="Basic residues" evidence="5">
    <location>
        <begin position="411"/>
        <end position="432"/>
    </location>
</feature>
<dbReference type="GO" id="GO:0016020">
    <property type="term" value="C:membrane"/>
    <property type="evidence" value="ECO:0007669"/>
    <property type="project" value="UniProtKB-SubCell"/>
</dbReference>
<dbReference type="InterPro" id="IPR049453">
    <property type="entry name" value="Memb_transporter_dom"/>
</dbReference>
<dbReference type="InterPro" id="IPR018823">
    <property type="entry name" value="ArAE_2_N"/>
</dbReference>
<feature type="domain" description="Putative ER transporter 6TM N-terminal" evidence="7">
    <location>
        <begin position="116"/>
        <end position="217"/>
    </location>
</feature>
<feature type="compositionally biased region" description="Low complexity" evidence="5">
    <location>
        <begin position="390"/>
        <end position="404"/>
    </location>
</feature>
<feature type="compositionally biased region" description="Basic and acidic residues" evidence="5">
    <location>
        <begin position="1222"/>
        <end position="1243"/>
    </location>
</feature>